<accession>A0ABQ7H788</accession>
<keyword evidence="4" id="KW-0378">Hydrolase</keyword>
<dbReference type="InterPro" id="IPR000073">
    <property type="entry name" value="AB_hydrolase_1"/>
</dbReference>
<evidence type="ECO:0000313" key="4">
    <source>
        <dbReference type="EMBL" id="KAF5842719.1"/>
    </source>
</evidence>
<sequence>MPGYGAGSAFFWRNFCGLASSLKIYAVDWLGTGLSGRPAFTATSRHDTEAFFLDSMVKWRHQLGMTTKMVLVGHSLGGYLSACYALKYPEHVEHLILVCPAGVPKEPEDWQRKFLGGASQLRSGMFKASMWAWESGITPQAIIRSLGPWGAQLCDGYVSRRFAGDIPPHEVEWFKRYFYHQLAAQGSGEYALRHLLSPGAWAHEPLQKRLRDLKVPVTFIYGKNDWMRPHHAVELCDELKKERQPKVSSDLHVSIIDEAGHFVFIDQPELFNKALIDACSMHMDKGTEQKASQAHAHAHATDHTATSTTFEHWKEEPRET</sequence>
<reference evidence="4" key="1">
    <citation type="submission" date="2017-08" db="EMBL/GenBank/DDBJ databases">
        <authorList>
            <person name="Polle J.E."/>
            <person name="Barry K."/>
            <person name="Cushman J."/>
            <person name="Schmutz J."/>
            <person name="Tran D."/>
            <person name="Hathwaick L.T."/>
            <person name="Yim W.C."/>
            <person name="Jenkins J."/>
            <person name="Mckie-Krisberg Z.M."/>
            <person name="Prochnik S."/>
            <person name="Lindquist E."/>
            <person name="Dockter R.B."/>
            <person name="Adam C."/>
            <person name="Molina H."/>
            <person name="Bunkerborg J."/>
            <person name="Jin E."/>
            <person name="Buchheim M."/>
            <person name="Magnuson J."/>
        </authorList>
    </citation>
    <scope>NUCLEOTIDE SEQUENCE</scope>
    <source>
        <strain evidence="4">CCAP 19/18</strain>
    </source>
</reference>
<protein>
    <submittedName>
        <fullName evidence="4">Alpha/Beta hydrolase protein</fullName>
    </submittedName>
</protein>
<feature type="domain" description="AB hydrolase-1" evidence="3">
    <location>
        <begin position="2"/>
        <end position="268"/>
    </location>
</feature>
<organism evidence="4 5">
    <name type="scientific">Dunaliella salina</name>
    <name type="common">Green alga</name>
    <name type="synonym">Protococcus salinus</name>
    <dbReference type="NCBI Taxonomy" id="3046"/>
    <lineage>
        <taxon>Eukaryota</taxon>
        <taxon>Viridiplantae</taxon>
        <taxon>Chlorophyta</taxon>
        <taxon>core chlorophytes</taxon>
        <taxon>Chlorophyceae</taxon>
        <taxon>CS clade</taxon>
        <taxon>Chlamydomonadales</taxon>
        <taxon>Dunaliellaceae</taxon>
        <taxon>Dunaliella</taxon>
    </lineage>
</organism>
<dbReference type="PANTHER" id="PTHR42886:SF29">
    <property type="entry name" value="PUMMELIG, ISOFORM A"/>
    <property type="match status" value="1"/>
</dbReference>
<dbReference type="EMBL" id="MU069456">
    <property type="protein sequence ID" value="KAF5842719.1"/>
    <property type="molecule type" value="Genomic_DNA"/>
</dbReference>
<evidence type="ECO:0000259" key="3">
    <source>
        <dbReference type="Pfam" id="PF00561"/>
    </source>
</evidence>
<dbReference type="GO" id="GO:0016787">
    <property type="term" value="F:hydrolase activity"/>
    <property type="evidence" value="ECO:0007669"/>
    <property type="project" value="UniProtKB-KW"/>
</dbReference>
<keyword evidence="5" id="KW-1185">Reference proteome</keyword>
<gene>
    <name evidence="4" type="ORF">DUNSADRAFT_5486</name>
</gene>
<name>A0ABQ7H788_DUNSA</name>
<dbReference type="Proteomes" id="UP000815325">
    <property type="component" value="Unassembled WGS sequence"/>
</dbReference>
<dbReference type="InterPro" id="IPR029058">
    <property type="entry name" value="AB_hydrolase_fold"/>
</dbReference>
<dbReference type="SUPFAM" id="SSF53474">
    <property type="entry name" value="alpha/beta-Hydrolases"/>
    <property type="match status" value="1"/>
</dbReference>
<feature type="region of interest" description="Disordered" evidence="2">
    <location>
        <begin position="287"/>
        <end position="320"/>
    </location>
</feature>
<evidence type="ECO:0000256" key="2">
    <source>
        <dbReference type="SAM" id="MobiDB-lite"/>
    </source>
</evidence>
<dbReference type="PANTHER" id="PTHR42886">
    <property type="entry name" value="RE40534P-RELATED"/>
    <property type="match status" value="1"/>
</dbReference>
<evidence type="ECO:0000256" key="1">
    <source>
        <dbReference type="ARBA" id="ARBA00038097"/>
    </source>
</evidence>
<dbReference type="Pfam" id="PF00561">
    <property type="entry name" value="Abhydrolase_1"/>
    <property type="match status" value="1"/>
</dbReference>
<proteinExistence type="inferred from homology"/>
<comment type="similarity">
    <text evidence="1">Belongs to the peptidase S33 family. ABHD4/ABHD5 subfamily.</text>
</comment>
<evidence type="ECO:0000313" key="5">
    <source>
        <dbReference type="Proteomes" id="UP000815325"/>
    </source>
</evidence>
<dbReference type="Gene3D" id="3.40.50.1820">
    <property type="entry name" value="alpha/beta hydrolase"/>
    <property type="match status" value="1"/>
</dbReference>
<comment type="caution">
    <text evidence="4">The sequence shown here is derived from an EMBL/GenBank/DDBJ whole genome shotgun (WGS) entry which is preliminary data.</text>
</comment>
<dbReference type="PRINTS" id="PR00111">
    <property type="entry name" value="ABHYDROLASE"/>
</dbReference>
<feature type="compositionally biased region" description="Basic and acidic residues" evidence="2">
    <location>
        <begin position="311"/>
        <end position="320"/>
    </location>
</feature>